<comment type="caution">
    <text evidence="2">The sequence shown here is derived from an EMBL/GenBank/DDBJ whole genome shotgun (WGS) entry which is preliminary data.</text>
</comment>
<accession>A0A8K0DXR5</accession>
<dbReference type="Pfam" id="PF08268">
    <property type="entry name" value="FBA_3"/>
    <property type="match status" value="1"/>
</dbReference>
<evidence type="ECO:0000313" key="3">
    <source>
        <dbReference type="Proteomes" id="UP000796880"/>
    </source>
</evidence>
<dbReference type="PANTHER" id="PTHR31672">
    <property type="entry name" value="BNACNNG10540D PROTEIN"/>
    <property type="match status" value="1"/>
</dbReference>
<keyword evidence="3" id="KW-1185">Reference proteome</keyword>
<gene>
    <name evidence="2" type="ORF">FNV43_RR21369</name>
</gene>
<evidence type="ECO:0000259" key="1">
    <source>
        <dbReference type="Pfam" id="PF08268"/>
    </source>
</evidence>
<sequence length="303" mass="34624">MSENLIKLDDHDLQGIDINTIGNSCDGLFCLTNKKTNYQLEQEDVEIPCIYLWNPSIRIVKKLPESFSESPFTQKDCTPIRIMNSLCGVGFDTQNNDHKVIQIIYKISRGPNSTYDTMSRVYSMRPNSWRWLECNPPYDTVPLNAETFTSSINGSLYWIIPQCIMNFSFSNEIFQKITLPFDENTNTTESKGLCGTIVGSIEKSLTLFVQRDKSVCVWLMKGLSEGGIGSWTKKFTIKVENCKVWPINFGLDGKILLMRGFETILELWDLEKQTFEGFDIDEDDDVDVYTYSDSLVLLHQGST</sequence>
<dbReference type="EMBL" id="VOIH02000009">
    <property type="protein sequence ID" value="KAF3438606.1"/>
    <property type="molecule type" value="Genomic_DNA"/>
</dbReference>
<proteinExistence type="predicted"/>
<protein>
    <recommendedName>
        <fullName evidence="1">F-box associated beta-propeller type 3 domain-containing protein</fullName>
    </recommendedName>
</protein>
<dbReference type="NCBIfam" id="TIGR01640">
    <property type="entry name" value="F_box_assoc_1"/>
    <property type="match status" value="1"/>
</dbReference>
<dbReference type="InterPro" id="IPR050796">
    <property type="entry name" value="SCF_F-box_component"/>
</dbReference>
<dbReference type="AlphaFoldDB" id="A0A8K0DXR5"/>
<feature type="domain" description="F-box associated beta-propeller type 3" evidence="1">
    <location>
        <begin position="20"/>
        <end position="221"/>
    </location>
</feature>
<dbReference type="OrthoDB" id="5314306at2759"/>
<dbReference type="PANTHER" id="PTHR31672:SF13">
    <property type="entry name" value="F-BOX PROTEIN CPR30-LIKE"/>
    <property type="match status" value="1"/>
</dbReference>
<dbReference type="InterPro" id="IPR013187">
    <property type="entry name" value="F-box-assoc_dom_typ3"/>
</dbReference>
<evidence type="ECO:0000313" key="2">
    <source>
        <dbReference type="EMBL" id="KAF3438606.1"/>
    </source>
</evidence>
<dbReference type="Proteomes" id="UP000796880">
    <property type="component" value="Unassembled WGS sequence"/>
</dbReference>
<dbReference type="InterPro" id="IPR017451">
    <property type="entry name" value="F-box-assoc_interact_dom"/>
</dbReference>
<name>A0A8K0DXR5_9ROSA</name>
<organism evidence="2 3">
    <name type="scientific">Rhamnella rubrinervis</name>
    <dbReference type="NCBI Taxonomy" id="2594499"/>
    <lineage>
        <taxon>Eukaryota</taxon>
        <taxon>Viridiplantae</taxon>
        <taxon>Streptophyta</taxon>
        <taxon>Embryophyta</taxon>
        <taxon>Tracheophyta</taxon>
        <taxon>Spermatophyta</taxon>
        <taxon>Magnoliopsida</taxon>
        <taxon>eudicotyledons</taxon>
        <taxon>Gunneridae</taxon>
        <taxon>Pentapetalae</taxon>
        <taxon>rosids</taxon>
        <taxon>fabids</taxon>
        <taxon>Rosales</taxon>
        <taxon>Rhamnaceae</taxon>
        <taxon>rhamnoid group</taxon>
        <taxon>Rhamneae</taxon>
        <taxon>Rhamnella</taxon>
    </lineage>
</organism>
<reference evidence="2" key="1">
    <citation type="submission" date="2020-03" db="EMBL/GenBank/DDBJ databases">
        <title>A high-quality chromosome-level genome assembly of a woody plant with both climbing and erect habits, Rhamnella rubrinervis.</title>
        <authorList>
            <person name="Lu Z."/>
            <person name="Yang Y."/>
            <person name="Zhu X."/>
            <person name="Sun Y."/>
        </authorList>
    </citation>
    <scope>NUCLEOTIDE SEQUENCE</scope>
    <source>
        <strain evidence="2">BYM</strain>
        <tissue evidence="2">Leaf</tissue>
    </source>
</reference>